<dbReference type="RefSeq" id="XP_014146557.1">
    <property type="nucleotide sequence ID" value="XM_014291082.1"/>
</dbReference>
<evidence type="ECO:0000313" key="2">
    <source>
        <dbReference type="Proteomes" id="UP000054560"/>
    </source>
</evidence>
<organism evidence="1 2">
    <name type="scientific">Sphaeroforma arctica JP610</name>
    <dbReference type="NCBI Taxonomy" id="667725"/>
    <lineage>
        <taxon>Eukaryota</taxon>
        <taxon>Ichthyosporea</taxon>
        <taxon>Ichthyophonida</taxon>
        <taxon>Sphaeroforma</taxon>
    </lineage>
</organism>
<evidence type="ECO:0000313" key="1">
    <source>
        <dbReference type="EMBL" id="KNC72655.1"/>
    </source>
</evidence>
<keyword evidence="2" id="KW-1185">Reference proteome</keyword>
<gene>
    <name evidence="1" type="ORF">SARC_14785</name>
</gene>
<name>A0A0L0F7F8_9EUKA</name>
<dbReference type="AlphaFoldDB" id="A0A0L0F7F8"/>
<proteinExistence type="predicted"/>
<dbReference type="Proteomes" id="UP000054560">
    <property type="component" value="Unassembled WGS sequence"/>
</dbReference>
<feature type="non-terminal residue" evidence="1">
    <location>
        <position position="1"/>
    </location>
</feature>
<protein>
    <submittedName>
        <fullName evidence="1">Uncharacterized protein</fullName>
    </submittedName>
</protein>
<reference evidence="1 2" key="1">
    <citation type="submission" date="2011-02" db="EMBL/GenBank/DDBJ databases">
        <title>The Genome Sequence of Sphaeroforma arctica JP610.</title>
        <authorList>
            <consortium name="The Broad Institute Genome Sequencing Platform"/>
            <person name="Russ C."/>
            <person name="Cuomo C."/>
            <person name="Young S.K."/>
            <person name="Zeng Q."/>
            <person name="Gargeya S."/>
            <person name="Alvarado L."/>
            <person name="Berlin A."/>
            <person name="Chapman S.B."/>
            <person name="Chen Z."/>
            <person name="Freedman E."/>
            <person name="Gellesch M."/>
            <person name="Goldberg J."/>
            <person name="Griggs A."/>
            <person name="Gujja S."/>
            <person name="Heilman E."/>
            <person name="Heiman D."/>
            <person name="Howarth C."/>
            <person name="Mehta T."/>
            <person name="Neiman D."/>
            <person name="Pearson M."/>
            <person name="Roberts A."/>
            <person name="Saif S."/>
            <person name="Shea T."/>
            <person name="Shenoy N."/>
            <person name="Sisk P."/>
            <person name="Stolte C."/>
            <person name="Sykes S."/>
            <person name="White J."/>
            <person name="Yandava C."/>
            <person name="Burger G."/>
            <person name="Gray M.W."/>
            <person name="Holland P.W.H."/>
            <person name="King N."/>
            <person name="Lang F.B.F."/>
            <person name="Roger A.J."/>
            <person name="Ruiz-Trillo I."/>
            <person name="Haas B."/>
            <person name="Nusbaum C."/>
            <person name="Birren B."/>
        </authorList>
    </citation>
    <scope>NUCLEOTIDE SEQUENCE [LARGE SCALE GENOMIC DNA]</scope>
    <source>
        <strain evidence="1 2">JP610</strain>
    </source>
</reference>
<dbReference type="GeneID" id="25915289"/>
<sequence>GVSERLVPQLRSVESDLDLWGWQAQGTVHPPTGDPYGNMIAPGIRGIIVEGLPW</sequence>
<accession>A0A0L0F7F8</accession>
<dbReference type="EMBL" id="KQ246700">
    <property type="protein sequence ID" value="KNC72655.1"/>
    <property type="molecule type" value="Genomic_DNA"/>
</dbReference>